<evidence type="ECO:0000313" key="2">
    <source>
        <dbReference type="EMBL" id="SES00510.1"/>
    </source>
</evidence>
<proteinExistence type="predicted"/>
<dbReference type="STRING" id="1121357.SAMN05661109_01551"/>
<sequence>MSFSPIDDATRTQITYDLAAAALRGINGSVDDIVASFERELEQFLGLDPDLQQEFPRGQTARIYGTALGDALCRELGFSWQVLADDYGTDLVVASSHKDGKMNDREKRHYTAPLVVVSSRFDDEAPGKLTAFVKQFRAR</sequence>
<dbReference type="RefSeq" id="WP_092258613.1">
    <property type="nucleotide sequence ID" value="NZ_CP047199.1"/>
</dbReference>
<gene>
    <name evidence="2" type="ORF">SAMN05661109_01551</name>
</gene>
<evidence type="ECO:0000259" key="1">
    <source>
        <dbReference type="Pfam" id="PF12713"/>
    </source>
</evidence>
<name>A0A1H9TT58_9CORY</name>
<dbReference type="Proteomes" id="UP000198929">
    <property type="component" value="Unassembled WGS sequence"/>
</dbReference>
<accession>A0A1H9TT58</accession>
<organism evidence="2 3">
    <name type="scientific">Corynebacterium cystitidis DSM 20524</name>
    <dbReference type="NCBI Taxonomy" id="1121357"/>
    <lineage>
        <taxon>Bacteria</taxon>
        <taxon>Bacillati</taxon>
        <taxon>Actinomycetota</taxon>
        <taxon>Actinomycetes</taxon>
        <taxon>Mycobacteriales</taxon>
        <taxon>Corynebacteriaceae</taxon>
        <taxon>Corynebacterium</taxon>
    </lineage>
</organism>
<dbReference type="AlphaFoldDB" id="A0A1H9TT58"/>
<evidence type="ECO:0000313" key="3">
    <source>
        <dbReference type="Proteomes" id="UP000198929"/>
    </source>
</evidence>
<protein>
    <recommendedName>
        <fullName evidence="1">DUF3806 domain-containing protein</fullName>
    </recommendedName>
</protein>
<keyword evidence="3" id="KW-1185">Reference proteome</keyword>
<dbReference type="Pfam" id="PF12713">
    <property type="entry name" value="DUF3806"/>
    <property type="match status" value="1"/>
</dbReference>
<dbReference type="InterPro" id="IPR024266">
    <property type="entry name" value="DUF3806"/>
</dbReference>
<dbReference type="EMBL" id="FOGQ01000006">
    <property type="protein sequence ID" value="SES00510.1"/>
    <property type="molecule type" value="Genomic_DNA"/>
</dbReference>
<feature type="domain" description="DUF3806" evidence="1">
    <location>
        <begin position="61"/>
        <end position="127"/>
    </location>
</feature>
<reference evidence="3" key="1">
    <citation type="submission" date="2016-10" db="EMBL/GenBank/DDBJ databases">
        <authorList>
            <person name="Varghese N."/>
            <person name="Submissions S."/>
        </authorList>
    </citation>
    <scope>NUCLEOTIDE SEQUENCE [LARGE SCALE GENOMIC DNA]</scope>
    <source>
        <strain evidence="3">DSM 20524</strain>
    </source>
</reference>